<dbReference type="InterPro" id="IPR016410">
    <property type="entry name" value="Phage_imm"/>
</dbReference>
<reference evidence="2" key="1">
    <citation type="submission" date="2023-05" db="EMBL/GenBank/DDBJ databases">
        <authorList>
            <person name="Zhang X."/>
        </authorList>
    </citation>
    <scope>NUCLEOTIDE SEQUENCE</scope>
    <source>
        <strain evidence="2">YF14B1</strain>
    </source>
</reference>
<sequence length="119" mass="13841">MFDYMLEAVSYIFIIYLFIYFIPSAIGYKKPNAKWIIGVNVLLGWTVIGWIIAMIWAVRKESKPDRSIEANQKRINKALQELEDSHKRGALSDIEYQIKRREIIFGPEEEKSGATEKIS</sequence>
<dbReference type="Proteomes" id="UP001241110">
    <property type="component" value="Unassembled WGS sequence"/>
</dbReference>
<dbReference type="EMBL" id="JASJOS010000006">
    <property type="protein sequence ID" value="MDJ1481793.1"/>
    <property type="molecule type" value="Genomic_DNA"/>
</dbReference>
<evidence type="ECO:0000313" key="3">
    <source>
        <dbReference type="Proteomes" id="UP001241110"/>
    </source>
</evidence>
<dbReference type="Pfam" id="PF14373">
    <property type="entry name" value="Imm_superinfect"/>
    <property type="match status" value="1"/>
</dbReference>
<dbReference type="AlphaFoldDB" id="A0AAE3QSC9"/>
<evidence type="ECO:0000313" key="2">
    <source>
        <dbReference type="EMBL" id="MDJ1481793.1"/>
    </source>
</evidence>
<feature type="transmembrane region" description="Helical" evidence="1">
    <location>
        <begin position="9"/>
        <end position="29"/>
    </location>
</feature>
<name>A0AAE3QSC9_9BACT</name>
<accession>A0AAE3QSC9</accession>
<evidence type="ECO:0000256" key="1">
    <source>
        <dbReference type="SAM" id="Phobius"/>
    </source>
</evidence>
<protein>
    <submittedName>
        <fullName evidence="2">Superinfection immunity protein</fullName>
    </submittedName>
</protein>
<gene>
    <name evidence="2" type="ORF">QNI16_14930</name>
</gene>
<organism evidence="2 3">
    <name type="scientific">Xanthocytophaga flava</name>
    <dbReference type="NCBI Taxonomy" id="3048013"/>
    <lineage>
        <taxon>Bacteria</taxon>
        <taxon>Pseudomonadati</taxon>
        <taxon>Bacteroidota</taxon>
        <taxon>Cytophagia</taxon>
        <taxon>Cytophagales</taxon>
        <taxon>Rhodocytophagaceae</taxon>
        <taxon>Xanthocytophaga</taxon>
    </lineage>
</organism>
<keyword evidence="1" id="KW-0812">Transmembrane</keyword>
<proteinExistence type="predicted"/>
<comment type="caution">
    <text evidence="2">The sequence shown here is derived from an EMBL/GenBank/DDBJ whole genome shotgun (WGS) entry which is preliminary data.</text>
</comment>
<feature type="transmembrane region" description="Helical" evidence="1">
    <location>
        <begin position="35"/>
        <end position="58"/>
    </location>
</feature>
<keyword evidence="1" id="KW-0472">Membrane</keyword>
<keyword evidence="1" id="KW-1133">Transmembrane helix</keyword>